<name>A0ABT1SBD1_9FIRM</name>
<dbReference type="InterPro" id="IPR013805">
    <property type="entry name" value="GrpE_CC"/>
</dbReference>
<evidence type="ECO:0000256" key="5">
    <source>
        <dbReference type="RuleBase" id="RU004478"/>
    </source>
</evidence>
<organism evidence="7 8">
    <name type="scientific">Tissierella carlieri</name>
    <dbReference type="NCBI Taxonomy" id="689904"/>
    <lineage>
        <taxon>Bacteria</taxon>
        <taxon>Bacillati</taxon>
        <taxon>Bacillota</taxon>
        <taxon>Tissierellia</taxon>
        <taxon>Tissierellales</taxon>
        <taxon>Tissierellaceae</taxon>
        <taxon>Tissierella</taxon>
    </lineage>
</organism>
<dbReference type="CDD" id="cd00446">
    <property type="entry name" value="GrpE"/>
    <property type="match status" value="1"/>
</dbReference>
<comment type="caution">
    <text evidence="7">The sequence shown here is derived from an EMBL/GenBank/DDBJ whole genome shotgun (WGS) entry which is preliminary data.</text>
</comment>
<evidence type="ECO:0000256" key="2">
    <source>
        <dbReference type="ARBA" id="ARBA00023186"/>
    </source>
</evidence>
<dbReference type="InterPro" id="IPR009012">
    <property type="entry name" value="GrpE_head"/>
</dbReference>
<comment type="function">
    <text evidence="3 4">Participates actively in the response to hyperosmotic and heat shock by preventing the aggregation of stress-denatured proteins, in association with DnaK and GrpE. It is the nucleotide exchange factor for DnaK and may function as a thermosensor. Unfolded proteins bind initially to DnaJ; upon interaction with the DnaJ-bound protein, DnaK hydrolyzes its bound ATP, resulting in the formation of a stable complex. GrpE releases ADP from DnaK; ATP binding to DnaK triggers the release of the substrate protein, thus completing the reaction cycle. Several rounds of ATP-dependent interactions between DnaJ, DnaK and GrpE are required for fully efficient folding.</text>
</comment>
<dbReference type="PRINTS" id="PR00773">
    <property type="entry name" value="GRPEPROTEIN"/>
</dbReference>
<dbReference type="Proteomes" id="UP001524478">
    <property type="component" value="Unassembled WGS sequence"/>
</dbReference>
<dbReference type="PANTHER" id="PTHR21237:SF23">
    <property type="entry name" value="GRPE PROTEIN HOMOLOG, MITOCHONDRIAL"/>
    <property type="match status" value="1"/>
</dbReference>
<accession>A0ABT1SBD1</accession>
<comment type="subcellular location">
    <subcellularLocation>
        <location evidence="3">Cytoplasm</location>
    </subcellularLocation>
</comment>
<comment type="subunit">
    <text evidence="3">Homodimer.</text>
</comment>
<evidence type="ECO:0000256" key="1">
    <source>
        <dbReference type="ARBA" id="ARBA00009054"/>
    </source>
</evidence>
<keyword evidence="2 3" id="KW-0143">Chaperone</keyword>
<dbReference type="PROSITE" id="PS01071">
    <property type="entry name" value="GRPE"/>
    <property type="match status" value="1"/>
</dbReference>
<evidence type="ECO:0000256" key="4">
    <source>
        <dbReference type="RuleBase" id="RU000639"/>
    </source>
</evidence>
<dbReference type="EMBL" id="JANGAC010000008">
    <property type="protein sequence ID" value="MCQ4923759.1"/>
    <property type="molecule type" value="Genomic_DNA"/>
</dbReference>
<proteinExistence type="inferred from homology"/>
<keyword evidence="8" id="KW-1185">Reference proteome</keyword>
<dbReference type="NCBIfam" id="NF010738">
    <property type="entry name" value="PRK14140.1"/>
    <property type="match status" value="1"/>
</dbReference>
<gene>
    <name evidence="3 7" type="primary">grpE</name>
    <name evidence="7" type="ORF">NE686_11720</name>
</gene>
<dbReference type="Gene3D" id="2.30.22.10">
    <property type="entry name" value="Head domain of nucleotide exchange factor GrpE"/>
    <property type="match status" value="1"/>
</dbReference>
<dbReference type="PANTHER" id="PTHR21237">
    <property type="entry name" value="GRPE PROTEIN"/>
    <property type="match status" value="1"/>
</dbReference>
<dbReference type="SUPFAM" id="SSF58014">
    <property type="entry name" value="Coiled-coil domain of nucleotide exchange factor GrpE"/>
    <property type="match status" value="1"/>
</dbReference>
<keyword evidence="3 4" id="KW-0346">Stress response</keyword>
<dbReference type="InterPro" id="IPR000740">
    <property type="entry name" value="GrpE"/>
</dbReference>
<keyword evidence="3" id="KW-0963">Cytoplasm</keyword>
<reference evidence="7 8" key="1">
    <citation type="submission" date="2022-06" db="EMBL/GenBank/DDBJ databases">
        <title>Isolation of gut microbiota from human fecal samples.</title>
        <authorList>
            <person name="Pamer E.G."/>
            <person name="Barat B."/>
            <person name="Waligurski E."/>
            <person name="Medina S."/>
            <person name="Paddock L."/>
            <person name="Mostad J."/>
        </authorList>
    </citation>
    <scope>NUCLEOTIDE SEQUENCE [LARGE SCALE GENOMIC DNA]</scope>
    <source>
        <strain evidence="7 8">DFI.7.95</strain>
    </source>
</reference>
<dbReference type="HAMAP" id="MF_01151">
    <property type="entry name" value="GrpE"/>
    <property type="match status" value="1"/>
</dbReference>
<comment type="similarity">
    <text evidence="1 3 5">Belongs to the GrpE family.</text>
</comment>
<evidence type="ECO:0000313" key="7">
    <source>
        <dbReference type="EMBL" id="MCQ4923759.1"/>
    </source>
</evidence>
<dbReference type="Gene3D" id="3.90.20.20">
    <property type="match status" value="1"/>
</dbReference>
<feature type="coiled-coil region" evidence="6">
    <location>
        <begin position="21"/>
        <end position="62"/>
    </location>
</feature>
<dbReference type="SUPFAM" id="SSF51064">
    <property type="entry name" value="Head domain of nucleotide exchange factor GrpE"/>
    <property type="match status" value="1"/>
</dbReference>
<dbReference type="RefSeq" id="WP_256311642.1">
    <property type="nucleotide sequence ID" value="NZ_JANGAC010000008.1"/>
</dbReference>
<protein>
    <recommendedName>
        <fullName evidence="3 4">Protein GrpE</fullName>
    </recommendedName>
    <alternativeName>
        <fullName evidence="3">HSP-70 cofactor</fullName>
    </alternativeName>
</protein>
<sequence>MKNKDLDKKENSEVIEEDICKEEIEETSKDLEEALESKDKELEELNNKLLRLQADFINFRKRAEKEKESTISYALESFVCNLLPIIDNFQRAMESENDKENNFYKGIEMIYQQLMKALNENGVEQIKSLGESFDPNFHHAVFMEESDDYEEGKITEVLQNGYILKDRVIRPSMVKVAK</sequence>
<dbReference type="Pfam" id="PF01025">
    <property type="entry name" value="GrpE"/>
    <property type="match status" value="1"/>
</dbReference>
<evidence type="ECO:0000256" key="3">
    <source>
        <dbReference type="HAMAP-Rule" id="MF_01151"/>
    </source>
</evidence>
<keyword evidence="6" id="KW-0175">Coiled coil</keyword>
<evidence type="ECO:0000256" key="6">
    <source>
        <dbReference type="SAM" id="Coils"/>
    </source>
</evidence>
<evidence type="ECO:0000313" key="8">
    <source>
        <dbReference type="Proteomes" id="UP001524478"/>
    </source>
</evidence>